<organism evidence="2 3">
    <name type="scientific">Clostridium moutaii</name>
    <dbReference type="NCBI Taxonomy" id="3240932"/>
    <lineage>
        <taxon>Bacteria</taxon>
        <taxon>Bacillati</taxon>
        <taxon>Bacillota</taxon>
        <taxon>Clostridia</taxon>
        <taxon>Eubacteriales</taxon>
        <taxon>Clostridiaceae</taxon>
        <taxon>Clostridium</taxon>
    </lineage>
</organism>
<dbReference type="RefSeq" id="WP_369704274.1">
    <property type="nucleotide sequence ID" value="NZ_JBGEWD010000007.1"/>
</dbReference>
<comment type="caution">
    <text evidence="2">The sequence shown here is derived from an EMBL/GenBank/DDBJ whole genome shotgun (WGS) entry which is preliminary data.</text>
</comment>
<dbReference type="InterPro" id="IPR051454">
    <property type="entry name" value="RNA/ubiquinone_mod_enzymes"/>
</dbReference>
<evidence type="ECO:0000313" key="3">
    <source>
        <dbReference type="Proteomes" id="UP001564657"/>
    </source>
</evidence>
<dbReference type="EMBL" id="JBGEWD010000007">
    <property type="protein sequence ID" value="MEY8000388.1"/>
    <property type="molecule type" value="Genomic_DNA"/>
</dbReference>
<dbReference type="Proteomes" id="UP001564657">
    <property type="component" value="Unassembled WGS sequence"/>
</dbReference>
<gene>
    <name evidence="2" type="ORF">AB8U03_09290</name>
</gene>
<evidence type="ECO:0000313" key="2">
    <source>
        <dbReference type="EMBL" id="MEY8000388.1"/>
    </source>
</evidence>
<accession>A0ABV4BU82</accession>
<proteinExistence type="predicted"/>
<sequence>MKKIELLAPAGSLESIYAAIGAGADAVYLGGNKFSARAYAHNFDDNNMESAVEYCHLYNVKVYVTINTIMKEKELNEACKYAEFLYNIGVDALIVQDIGFSSILKDRLPNFELHASTQMTIHNGEAALFLSKAGFKRIVLSRELSLKEIEHISKDMGIETEIFIHGALCICYSGQCLMSSIIGGRSGNRGRCAQPCRLPYEIIDKKGENKKSGYLLSPKDMCTIEDIGKIMKSGASSLKIEGRMKRPEYVAGVVREYRNMMDNFYENPEKLNDILYLNNSKKNLLQLFNRGGFSKAYLYGNTGKDMMSYSFPKNTGIRIGRIKDDKTISLIGSISVGDGVRIGNEGFAVSKIFKGKREVVRACAGENVKIIPFKYRGENVIYKTSDLTQIRKLQEIYKNHHLKKVKLPLTVRFQQGKPITLHTCYDGVDFKAEGKEVVKALKQPLNKERIYENLNKTGEEIFEFSSIEFKYFESGFLPVSALNEVRRELLKKIKKYILNKNSGNNNCHREVYNPFIIKNEFDEESLPEKMVFVSSDEQLKAALESNFQCICINPFQQSKIENLENFKFKKIYIKIPNIVKEEFNYIEEFINKNLSKIEGIVTANLGVISKLKDKTRILGDYKLNITNSSALNFYSKITNGDCLSVELNKHEIKDLIGKARAKAQVLVYGKIELMISEHCVIGSAVGNKCSSKGCNEACKKGEFSLLDRKKKEFKLKTDKFCRSYVYNTVPINLIPNIRELRNMGINSFRMDFIDEDYNQTKKILRYFEKEEFEGDFSGFTRGHYKNGVE</sequence>
<protein>
    <submittedName>
        <fullName evidence="2">DUF3656 domain-containing protein</fullName>
    </submittedName>
</protein>
<keyword evidence="3" id="KW-1185">Reference proteome</keyword>
<dbReference type="Pfam" id="PF01136">
    <property type="entry name" value="Peptidase_U32"/>
    <property type="match status" value="2"/>
</dbReference>
<dbReference type="PROSITE" id="PS01276">
    <property type="entry name" value="PEPTIDASE_U32"/>
    <property type="match status" value="1"/>
</dbReference>
<feature type="domain" description="Peptidase U32 collagenase" evidence="1">
    <location>
        <begin position="381"/>
        <end position="496"/>
    </location>
</feature>
<evidence type="ECO:0000259" key="1">
    <source>
        <dbReference type="Pfam" id="PF12392"/>
    </source>
</evidence>
<reference evidence="2 3" key="1">
    <citation type="submission" date="2024-08" db="EMBL/GenBank/DDBJ databases">
        <title>Clostridium lapicellarii sp. nov., and Clostridium renhuaiense sp. nov., two species isolated from the mud in a fermentation cellar used for producing sauce-flavour Chinese liquors.</title>
        <authorList>
            <person name="Yang F."/>
            <person name="Wang H."/>
            <person name="Chen L.Q."/>
            <person name="Zhou N."/>
            <person name="Lu J.J."/>
            <person name="Pu X.X."/>
            <person name="Wan B."/>
            <person name="Wang L."/>
            <person name="Liu S.J."/>
        </authorList>
    </citation>
    <scope>NUCLEOTIDE SEQUENCE [LARGE SCALE GENOMIC DNA]</scope>
    <source>
        <strain evidence="2 3">MT-5</strain>
    </source>
</reference>
<dbReference type="InterPro" id="IPR001539">
    <property type="entry name" value="Peptidase_U32"/>
</dbReference>
<dbReference type="InterPro" id="IPR020988">
    <property type="entry name" value="Pept_U32_collagenase"/>
</dbReference>
<dbReference type="PANTHER" id="PTHR30217">
    <property type="entry name" value="PEPTIDASE U32 FAMILY"/>
    <property type="match status" value="1"/>
</dbReference>
<dbReference type="Pfam" id="PF12392">
    <property type="entry name" value="DUF3656"/>
    <property type="match status" value="1"/>
</dbReference>
<name>A0ABV4BU82_9CLOT</name>
<dbReference type="PANTHER" id="PTHR30217:SF10">
    <property type="entry name" value="23S RRNA 5-HYDROXYCYTIDINE C2501 SYNTHASE"/>
    <property type="match status" value="1"/>
</dbReference>